<dbReference type="GeneID" id="110783447"/>
<dbReference type="RefSeq" id="XP_021843481.2">
    <property type="nucleotide sequence ID" value="XM_021987789.2"/>
</dbReference>
<protein>
    <recommendedName>
        <fullName evidence="3">Isopenicillin N synthase-like Fe(2+) 2OG dioxygenase domain-containing protein</fullName>
    </recommendedName>
</protein>
<dbReference type="SUPFAM" id="SSF51197">
    <property type="entry name" value="Clavaminate synthase-like"/>
    <property type="match status" value="1"/>
</dbReference>
<dbReference type="Gene3D" id="2.60.120.330">
    <property type="entry name" value="B-lactam Antibiotic, Isopenicillin N Synthase, Chain"/>
    <property type="match status" value="1"/>
</dbReference>
<sequence>MEISNLSQREEAFAESAMKEVMEPYELHYTDLLSLSSSSSSSSSSSIDTERLESITRAVMEALGPTGSGLITITGVPNVAELRNSLLLRARDLSLLNHHHRNRILKDHGLGSDVPLKSLDRCVSSFAMQLNYGHVSSESLDKHNTTEENIDADEYYKSMNDHFKDLGCSFRKLGLCMMDLGLRVARICDRAIGGNELENSLLESGTAKARLIHYHSSFDTCIIKDSGRRQRSNKGLQKSGPKNFQFKDRKSSCRREEMHRACDDGRACKKSSDLWQQWHYDYGTFTVLTSPMFIRPRCSSTEKGEGDCVEFGGLECPSPSGDTYLQIFQPNKNGICAIKAPPESFILQLGESADILSRQKLRATLHSVSRPVELENLSRETFVVFLHPAWNKVFDISDHPMKQNDQYGDHGERPEGDEEFKELAQEIHKIIPPLSARLKDGMTFAEFSRETTRQYYGSNGSQSNR</sequence>
<name>A0A9R0I6A1_SPIOL</name>
<keyword evidence="1" id="KW-1185">Reference proteome</keyword>
<accession>A0A9R0I6A1</accession>
<dbReference type="KEGG" id="soe:110783447"/>
<dbReference type="Proteomes" id="UP000813463">
    <property type="component" value="Chromosome 5"/>
</dbReference>
<dbReference type="PANTHER" id="PTHR48253">
    <property type="match status" value="1"/>
</dbReference>
<organism evidence="1 2">
    <name type="scientific">Spinacia oleracea</name>
    <name type="common">Spinach</name>
    <dbReference type="NCBI Taxonomy" id="3562"/>
    <lineage>
        <taxon>Eukaryota</taxon>
        <taxon>Viridiplantae</taxon>
        <taxon>Streptophyta</taxon>
        <taxon>Embryophyta</taxon>
        <taxon>Tracheophyta</taxon>
        <taxon>Spermatophyta</taxon>
        <taxon>Magnoliopsida</taxon>
        <taxon>eudicotyledons</taxon>
        <taxon>Gunneridae</taxon>
        <taxon>Pentapetalae</taxon>
        <taxon>Caryophyllales</taxon>
        <taxon>Chenopodiaceae</taxon>
        <taxon>Chenopodioideae</taxon>
        <taxon>Anserineae</taxon>
        <taxon>Spinacia</taxon>
    </lineage>
</organism>
<proteinExistence type="predicted"/>
<evidence type="ECO:0000313" key="1">
    <source>
        <dbReference type="Proteomes" id="UP000813463"/>
    </source>
</evidence>
<evidence type="ECO:0008006" key="3">
    <source>
        <dbReference type="Google" id="ProtNLM"/>
    </source>
</evidence>
<dbReference type="PANTHER" id="PTHR48253:SF2">
    <property type="entry name" value="ISOPENICILLIN N SYNTHASE-LIKE FE(2+) 2OG DIOXYGENASE DOMAIN-CONTAINING PROTEIN"/>
    <property type="match status" value="1"/>
</dbReference>
<reference evidence="2" key="2">
    <citation type="submission" date="2025-08" db="UniProtKB">
        <authorList>
            <consortium name="RefSeq"/>
        </authorList>
    </citation>
    <scope>IDENTIFICATION</scope>
    <source>
        <tissue evidence="2">Leaf</tissue>
    </source>
</reference>
<evidence type="ECO:0000313" key="2">
    <source>
        <dbReference type="RefSeq" id="XP_021843481.2"/>
    </source>
</evidence>
<gene>
    <name evidence="2" type="primary">LOC110783447</name>
</gene>
<dbReference type="InterPro" id="IPR027443">
    <property type="entry name" value="IPNS-like_sf"/>
</dbReference>
<dbReference type="AlphaFoldDB" id="A0A9R0I6A1"/>
<reference evidence="1" key="1">
    <citation type="journal article" date="2021" name="Nat. Commun.">
        <title>Genomic analyses provide insights into spinach domestication and the genetic basis of agronomic traits.</title>
        <authorList>
            <person name="Cai X."/>
            <person name="Sun X."/>
            <person name="Xu C."/>
            <person name="Sun H."/>
            <person name="Wang X."/>
            <person name="Ge C."/>
            <person name="Zhang Z."/>
            <person name="Wang Q."/>
            <person name="Fei Z."/>
            <person name="Jiao C."/>
            <person name="Wang Q."/>
        </authorList>
    </citation>
    <scope>NUCLEOTIDE SEQUENCE [LARGE SCALE GENOMIC DNA]</scope>
    <source>
        <strain evidence="1">cv. Varoflay</strain>
    </source>
</reference>